<evidence type="ECO:0000313" key="3">
    <source>
        <dbReference type="Proteomes" id="UP000233786"/>
    </source>
</evidence>
<evidence type="ECO:0000256" key="1">
    <source>
        <dbReference type="SAM" id="MobiDB-lite"/>
    </source>
</evidence>
<keyword evidence="3" id="KW-1185">Reference proteome</keyword>
<reference evidence="2" key="1">
    <citation type="submission" date="2017-12" db="EMBL/GenBank/DDBJ databases">
        <title>Sequencing the genomes of 1000 Actinobacteria strains.</title>
        <authorList>
            <person name="Klenk H.-P."/>
        </authorList>
    </citation>
    <scope>NUCLEOTIDE SEQUENCE [LARGE SCALE GENOMIC DNA]</scope>
    <source>
        <strain evidence="2">DSM 44228</strain>
    </source>
</reference>
<organism evidence="2 3">
    <name type="scientific">Saccharopolyspora spinosa</name>
    <dbReference type="NCBI Taxonomy" id="60894"/>
    <lineage>
        <taxon>Bacteria</taxon>
        <taxon>Bacillati</taxon>
        <taxon>Actinomycetota</taxon>
        <taxon>Actinomycetes</taxon>
        <taxon>Pseudonocardiales</taxon>
        <taxon>Pseudonocardiaceae</taxon>
        <taxon>Saccharopolyspora</taxon>
    </lineage>
</organism>
<accession>A0A2N3Y9E1</accession>
<gene>
    <name evidence="2" type="ORF">A8926_7712</name>
</gene>
<dbReference type="Proteomes" id="UP000233786">
    <property type="component" value="Unassembled WGS sequence"/>
</dbReference>
<evidence type="ECO:0000313" key="2">
    <source>
        <dbReference type="EMBL" id="PKW19538.1"/>
    </source>
</evidence>
<protein>
    <submittedName>
        <fullName evidence="2">Uncharacterized protein</fullName>
    </submittedName>
</protein>
<sequence>MAASIARKALTGFTSDEVTFDGGLVLGGVAVRMATSKTAVLRRNPVRIRGGRATVTGEQPHVPPPAGGKAGTCGDPGARTLRPP</sequence>
<name>A0A2N3Y9E1_SACSN</name>
<proteinExistence type="predicted"/>
<dbReference type="AlphaFoldDB" id="A0A2N3Y9E1"/>
<comment type="caution">
    <text evidence="2">The sequence shown here is derived from an EMBL/GenBank/DDBJ whole genome shotgun (WGS) entry which is preliminary data.</text>
</comment>
<dbReference type="EMBL" id="PJNB01000001">
    <property type="protein sequence ID" value="PKW19538.1"/>
    <property type="molecule type" value="Genomic_DNA"/>
</dbReference>
<feature type="region of interest" description="Disordered" evidence="1">
    <location>
        <begin position="50"/>
        <end position="84"/>
    </location>
</feature>